<gene>
    <name evidence="1" type="ORF">EDM58_03945</name>
</gene>
<dbReference type="Proteomes" id="UP000281915">
    <property type="component" value="Unassembled WGS sequence"/>
</dbReference>
<name>A0A3M8DDM2_9BACL</name>
<dbReference type="AlphaFoldDB" id="A0A3M8DDM2"/>
<proteinExistence type="predicted"/>
<protein>
    <submittedName>
        <fullName evidence="1">Uncharacterized protein</fullName>
    </submittedName>
</protein>
<reference evidence="1 2" key="1">
    <citation type="submission" date="2018-10" db="EMBL/GenBank/DDBJ databases">
        <title>Phylogenomics of Brevibacillus.</title>
        <authorList>
            <person name="Dunlap C."/>
        </authorList>
    </citation>
    <scope>NUCLEOTIDE SEQUENCE [LARGE SCALE GENOMIC DNA]</scope>
    <source>
        <strain evidence="1 2">JCM 15085</strain>
    </source>
</reference>
<dbReference type="RefSeq" id="WP_122912179.1">
    <property type="nucleotide sequence ID" value="NZ_RHHT01000003.1"/>
</dbReference>
<sequence length="146" mass="16658">MQKLAVGLAMMTFLYFVVLWTAFAMYHVIFQTPFDHNWDQSGMFIGIGMVTIPYLILGFILRYFSERPVMEAFQISLLTVVCERVSIYLIGYYYASHGYGNPEPLQFIRGEAAPYYTPAYIFAGGIISVLLAMVVARIRVNKANRV</sequence>
<evidence type="ECO:0000313" key="2">
    <source>
        <dbReference type="Proteomes" id="UP000281915"/>
    </source>
</evidence>
<accession>A0A3M8DDM2</accession>
<comment type="caution">
    <text evidence="1">The sequence shown here is derived from an EMBL/GenBank/DDBJ whole genome shotgun (WGS) entry which is preliminary data.</text>
</comment>
<organism evidence="1 2">
    <name type="scientific">Brevibacillus panacihumi</name>
    <dbReference type="NCBI Taxonomy" id="497735"/>
    <lineage>
        <taxon>Bacteria</taxon>
        <taxon>Bacillati</taxon>
        <taxon>Bacillota</taxon>
        <taxon>Bacilli</taxon>
        <taxon>Bacillales</taxon>
        <taxon>Paenibacillaceae</taxon>
        <taxon>Brevibacillus</taxon>
    </lineage>
</organism>
<dbReference type="EMBL" id="RHHT01000003">
    <property type="protein sequence ID" value="RNB85679.1"/>
    <property type="molecule type" value="Genomic_DNA"/>
</dbReference>
<evidence type="ECO:0000313" key="1">
    <source>
        <dbReference type="EMBL" id="RNB85679.1"/>
    </source>
</evidence>